<keyword evidence="2" id="KW-1185">Reference proteome</keyword>
<sequence>MNGTDIATKEGAVAPTFIRPDTIDATALLACIERHLHHTGTYATVFGQRAVNDPRFVHDLRKGRRVTRRTASRVESYLAKGA</sequence>
<dbReference type="RefSeq" id="WP_145072460.1">
    <property type="nucleotide sequence ID" value="NZ_JACIIY010000002.1"/>
</dbReference>
<dbReference type="Proteomes" id="UP000316624">
    <property type="component" value="Unassembled WGS sequence"/>
</dbReference>
<name>A0A562KIP4_SPHWJ</name>
<comment type="caution">
    <text evidence="1">The sequence shown here is derived from an EMBL/GenBank/DDBJ whole genome shotgun (WGS) entry which is preliminary data.</text>
</comment>
<reference evidence="1 2" key="1">
    <citation type="journal article" date="2015" name="Stand. Genomic Sci.">
        <title>Genomic Encyclopedia of Bacterial and Archaeal Type Strains, Phase III: the genomes of soil and plant-associated and newly described type strains.</title>
        <authorList>
            <person name="Whitman W.B."/>
            <person name="Woyke T."/>
            <person name="Klenk H.P."/>
            <person name="Zhou Y."/>
            <person name="Lilburn T.G."/>
            <person name="Beck B.J."/>
            <person name="De Vos P."/>
            <person name="Vandamme P."/>
            <person name="Eisen J.A."/>
            <person name="Garrity G."/>
            <person name="Hugenholtz P."/>
            <person name="Kyrpides N.C."/>
        </authorList>
    </citation>
    <scope>NUCLEOTIDE SEQUENCE [LARGE SCALE GENOMIC DNA]</scope>
    <source>
        <strain evidence="1 2">CGMCC 1.7748</strain>
    </source>
</reference>
<proteinExistence type="predicted"/>
<evidence type="ECO:0000313" key="2">
    <source>
        <dbReference type="Proteomes" id="UP000316624"/>
    </source>
</evidence>
<gene>
    <name evidence="1" type="ORF">IQ35_01534</name>
</gene>
<evidence type="ECO:0000313" key="1">
    <source>
        <dbReference type="EMBL" id="TWH95278.1"/>
    </source>
</evidence>
<dbReference type="AlphaFoldDB" id="A0A562KIP4"/>
<protein>
    <submittedName>
        <fullName evidence="1">Uncharacterized protein</fullName>
    </submittedName>
</protein>
<accession>A0A562KIP4</accession>
<dbReference type="EMBL" id="VLKK01000004">
    <property type="protein sequence ID" value="TWH95278.1"/>
    <property type="molecule type" value="Genomic_DNA"/>
</dbReference>
<organism evidence="1 2">
    <name type="scientific">Sphingobium wenxiniae (strain DSM 21828 / CGMCC 1.7748 / JZ-1)</name>
    <dbReference type="NCBI Taxonomy" id="595605"/>
    <lineage>
        <taxon>Bacteria</taxon>
        <taxon>Pseudomonadati</taxon>
        <taxon>Pseudomonadota</taxon>
        <taxon>Alphaproteobacteria</taxon>
        <taxon>Sphingomonadales</taxon>
        <taxon>Sphingomonadaceae</taxon>
        <taxon>Sphingobium</taxon>
    </lineage>
</organism>